<dbReference type="RefSeq" id="WP_090717010.1">
    <property type="nucleotide sequence ID" value="NZ_CDSC02000346.1"/>
</dbReference>
<evidence type="ECO:0000256" key="5">
    <source>
        <dbReference type="RuleBase" id="RU004508"/>
    </source>
</evidence>
<feature type="active site" description="Proton acceptor" evidence="3">
    <location>
        <position position="185"/>
    </location>
</feature>
<dbReference type="OrthoDB" id="9804264at2"/>
<dbReference type="InterPro" id="IPR000653">
    <property type="entry name" value="DegT/StrS_aminotransferase"/>
</dbReference>
<dbReference type="PIRSF" id="PIRSF000390">
    <property type="entry name" value="PLP_StrS"/>
    <property type="match status" value="1"/>
</dbReference>
<dbReference type="InterPro" id="IPR015424">
    <property type="entry name" value="PyrdxlP-dep_Trfase"/>
</dbReference>
<dbReference type="AlphaFoldDB" id="A0A1H6LYR9"/>
<evidence type="ECO:0000256" key="1">
    <source>
        <dbReference type="ARBA" id="ARBA00022898"/>
    </source>
</evidence>
<name>A0A1H6LYR9_9GAMM</name>
<dbReference type="GO" id="GO:0000271">
    <property type="term" value="P:polysaccharide biosynthetic process"/>
    <property type="evidence" value="ECO:0007669"/>
    <property type="project" value="TreeGrafter"/>
</dbReference>
<sequence length="363" mass="41108">MIEYENLAKLNAPFFKEFERSFKKTLDSGWYILGKQVDTFEQNFAQYIGVNYGVGVASGLDALTLALKAFGFDKNAEVIVPSNTYIATIIAIIQAGLKPILVEPDVVTYNINPNQIEEKITHKTKAILVVHLYGKSCEMTPIMDICNTHNLKLIEDCAQSHGATYKGKKTGSFGDFGCFSFYPTKNLGALGDGGMVVCNDQELSNKIKQLRNYGSSEKYHNEVIGFNSRLDEVQAGFLSIKLQYLDEINRHKRMLADVYFENLSKNFIVPIVNQDFFDVYHIFTIRHNKRDELRKYLLNQGVQAEIHYPVAPHKQKAMHGGILSGDYPISEKIHQTTLSLPISFFHTKNDVLRICKTINGFKK</sequence>
<dbReference type="Pfam" id="PF01041">
    <property type="entry name" value="DegT_DnrJ_EryC1"/>
    <property type="match status" value="1"/>
</dbReference>
<evidence type="ECO:0000313" key="6">
    <source>
        <dbReference type="EMBL" id="SEH94034.1"/>
    </source>
</evidence>
<dbReference type="Gene3D" id="3.90.1150.10">
    <property type="entry name" value="Aspartate Aminotransferase, domain 1"/>
    <property type="match status" value="1"/>
</dbReference>
<dbReference type="PANTHER" id="PTHR30244:SF36">
    <property type="entry name" value="3-OXO-GLUCOSE-6-PHOSPHATE:GLUTAMATE AMINOTRANSFERASE"/>
    <property type="match status" value="1"/>
</dbReference>
<dbReference type="Proteomes" id="UP000198988">
    <property type="component" value="Unassembled WGS sequence"/>
</dbReference>
<dbReference type="Gene3D" id="3.40.640.10">
    <property type="entry name" value="Type I PLP-dependent aspartate aminotransferase-like (Major domain)"/>
    <property type="match status" value="1"/>
</dbReference>
<evidence type="ECO:0000256" key="4">
    <source>
        <dbReference type="PIRSR" id="PIRSR000390-2"/>
    </source>
</evidence>
<comment type="similarity">
    <text evidence="2 5">Belongs to the DegT/DnrJ/EryC1 family.</text>
</comment>
<dbReference type="CDD" id="cd00616">
    <property type="entry name" value="AHBA_syn"/>
    <property type="match status" value="1"/>
</dbReference>
<dbReference type="PANTHER" id="PTHR30244">
    <property type="entry name" value="TRANSAMINASE"/>
    <property type="match status" value="1"/>
</dbReference>
<proteinExistence type="inferred from homology"/>
<dbReference type="SUPFAM" id="SSF53383">
    <property type="entry name" value="PLP-dependent transferases"/>
    <property type="match status" value="1"/>
</dbReference>
<accession>A0A1H6LYR9</accession>
<protein>
    <submittedName>
        <fullName evidence="6">Glutamine--scyllo-inositol transaminase</fullName>
    </submittedName>
</protein>
<feature type="modified residue" description="N6-(pyridoxal phosphate)lysine" evidence="4">
    <location>
        <position position="185"/>
    </location>
</feature>
<dbReference type="EMBL" id="CDSC02000346">
    <property type="protein sequence ID" value="SEH94034.1"/>
    <property type="molecule type" value="Genomic_DNA"/>
</dbReference>
<evidence type="ECO:0000256" key="2">
    <source>
        <dbReference type="ARBA" id="ARBA00037999"/>
    </source>
</evidence>
<evidence type="ECO:0000256" key="3">
    <source>
        <dbReference type="PIRSR" id="PIRSR000390-1"/>
    </source>
</evidence>
<organism evidence="6 7">
    <name type="scientific">Bathymodiolus azoricus thioautotrophic gill symbiont</name>
    <dbReference type="NCBI Taxonomy" id="235205"/>
    <lineage>
        <taxon>Bacteria</taxon>
        <taxon>Pseudomonadati</taxon>
        <taxon>Pseudomonadota</taxon>
        <taxon>Gammaproteobacteria</taxon>
        <taxon>sulfur-oxidizing symbionts</taxon>
    </lineage>
</organism>
<reference evidence="7" key="1">
    <citation type="submission" date="2016-06" db="EMBL/GenBank/DDBJ databases">
        <authorList>
            <person name="Petersen J."/>
            <person name="Sayavedra L."/>
        </authorList>
    </citation>
    <scope>NUCLEOTIDE SEQUENCE [LARGE SCALE GENOMIC DNA]</scope>
    <source>
        <strain evidence="7">BazSymA</strain>
    </source>
</reference>
<dbReference type="InterPro" id="IPR015421">
    <property type="entry name" value="PyrdxlP-dep_Trfase_major"/>
</dbReference>
<keyword evidence="1 4" id="KW-0663">Pyridoxal phosphate</keyword>
<evidence type="ECO:0000313" key="7">
    <source>
        <dbReference type="Proteomes" id="UP000198988"/>
    </source>
</evidence>
<dbReference type="GO" id="GO:0008483">
    <property type="term" value="F:transaminase activity"/>
    <property type="evidence" value="ECO:0007669"/>
    <property type="project" value="TreeGrafter"/>
</dbReference>
<dbReference type="GO" id="GO:0030170">
    <property type="term" value="F:pyridoxal phosphate binding"/>
    <property type="evidence" value="ECO:0007669"/>
    <property type="project" value="TreeGrafter"/>
</dbReference>
<gene>
    <name evidence="6" type="ORF">BAZSYMA_ACONTIG00080_1</name>
</gene>
<dbReference type="InterPro" id="IPR015422">
    <property type="entry name" value="PyrdxlP-dep_Trfase_small"/>
</dbReference>